<dbReference type="GO" id="GO:0000155">
    <property type="term" value="F:phosphorelay sensor kinase activity"/>
    <property type="evidence" value="ECO:0007669"/>
    <property type="project" value="InterPro"/>
</dbReference>
<evidence type="ECO:0000256" key="11">
    <source>
        <dbReference type="ARBA" id="ARBA00023012"/>
    </source>
</evidence>
<evidence type="ECO:0000256" key="3">
    <source>
        <dbReference type="ARBA" id="ARBA00004496"/>
    </source>
</evidence>
<comment type="subcellular location">
    <subcellularLocation>
        <location evidence="3">Cytoplasm</location>
    </subcellularLocation>
</comment>
<keyword evidence="16" id="KW-1133">Transmembrane helix</keyword>
<evidence type="ECO:0000256" key="1">
    <source>
        <dbReference type="ARBA" id="ARBA00000085"/>
    </source>
</evidence>
<evidence type="ECO:0000256" key="12">
    <source>
        <dbReference type="ARBA" id="ARBA00023014"/>
    </source>
</evidence>
<accession>A0A5D3FSY9</accession>
<keyword evidence="15" id="KW-0175">Coiled coil</keyword>
<dbReference type="CDD" id="cd16917">
    <property type="entry name" value="HATPase_UhpB-NarQ-NarX-like"/>
    <property type="match status" value="1"/>
</dbReference>
<dbReference type="PRINTS" id="PR00344">
    <property type="entry name" value="BCTRLSENSOR"/>
</dbReference>
<dbReference type="InterPro" id="IPR003594">
    <property type="entry name" value="HATPase_dom"/>
</dbReference>
<dbReference type="Pfam" id="PF02518">
    <property type="entry name" value="HATPase_c"/>
    <property type="match status" value="1"/>
</dbReference>
<proteinExistence type="predicted"/>
<dbReference type="PANTHER" id="PTHR24421:SF61">
    <property type="entry name" value="OXYGEN SENSOR HISTIDINE KINASE NREB"/>
    <property type="match status" value="1"/>
</dbReference>
<reference evidence="18 19" key="1">
    <citation type="submission" date="2019-08" db="EMBL/GenBank/DDBJ databases">
        <title>Actinomadura sp. nov. CYP1-5 isolated from mountain soil.</title>
        <authorList>
            <person name="Songsumanus A."/>
            <person name="Kuncharoen N."/>
            <person name="Kudo T."/>
            <person name="Yuki M."/>
            <person name="Igarashi Y."/>
            <person name="Tanasupawat S."/>
        </authorList>
    </citation>
    <scope>NUCLEOTIDE SEQUENCE [LARGE SCALE GENOMIC DNA]</scope>
    <source>
        <strain evidence="18 19">CYP1-5</strain>
    </source>
</reference>
<keyword evidence="16" id="KW-0472">Membrane</keyword>
<evidence type="ECO:0000256" key="9">
    <source>
        <dbReference type="ARBA" id="ARBA00022777"/>
    </source>
</evidence>
<keyword evidence="9 18" id="KW-0418">Kinase</keyword>
<evidence type="ECO:0000256" key="5">
    <source>
        <dbReference type="ARBA" id="ARBA00017322"/>
    </source>
</evidence>
<dbReference type="Gene3D" id="1.20.5.1930">
    <property type="match status" value="1"/>
</dbReference>
<keyword evidence="11" id="KW-0902">Two-component regulatory system</keyword>
<keyword evidence="8" id="KW-0808">Transferase</keyword>
<gene>
    <name evidence="18" type="ORF">FXF68_12390</name>
</gene>
<dbReference type="PIRSF" id="PIRSF037434">
    <property type="entry name" value="STHK_ChrS"/>
    <property type="match status" value="1"/>
</dbReference>
<organism evidence="18 19">
    <name type="scientific">Actinomadura decatromicini</name>
    <dbReference type="NCBI Taxonomy" id="2604572"/>
    <lineage>
        <taxon>Bacteria</taxon>
        <taxon>Bacillati</taxon>
        <taxon>Actinomycetota</taxon>
        <taxon>Actinomycetes</taxon>
        <taxon>Streptosporangiales</taxon>
        <taxon>Thermomonosporaceae</taxon>
        <taxon>Actinomadura</taxon>
    </lineage>
</organism>
<dbReference type="InterPro" id="IPR036890">
    <property type="entry name" value="HATPase_C_sf"/>
</dbReference>
<dbReference type="EMBL" id="VSRQ01000002">
    <property type="protein sequence ID" value="TYK51214.1"/>
    <property type="molecule type" value="Genomic_DNA"/>
</dbReference>
<evidence type="ECO:0000256" key="7">
    <source>
        <dbReference type="ARBA" id="ARBA00022490"/>
    </source>
</evidence>
<keyword evidence="19" id="KW-1185">Reference proteome</keyword>
<dbReference type="GO" id="GO:0051539">
    <property type="term" value="F:4 iron, 4 sulfur cluster binding"/>
    <property type="evidence" value="ECO:0007669"/>
    <property type="project" value="UniProtKB-KW"/>
</dbReference>
<comment type="catalytic activity">
    <reaction evidence="1">
        <text>ATP + protein L-histidine = ADP + protein N-phospho-L-histidine.</text>
        <dbReference type="EC" id="2.7.13.3"/>
    </reaction>
</comment>
<evidence type="ECO:0000256" key="8">
    <source>
        <dbReference type="ARBA" id="ARBA00022679"/>
    </source>
</evidence>
<name>A0A5D3FSY9_9ACTN</name>
<feature type="domain" description="Histidine kinase/HSP90-like ATPase" evidence="17">
    <location>
        <begin position="302"/>
        <end position="393"/>
    </location>
</feature>
<evidence type="ECO:0000256" key="13">
    <source>
        <dbReference type="ARBA" id="ARBA00024827"/>
    </source>
</evidence>
<dbReference type="RefSeq" id="WP_148759039.1">
    <property type="nucleotide sequence ID" value="NZ_VSRQ01000002.1"/>
</dbReference>
<feature type="transmembrane region" description="Helical" evidence="16">
    <location>
        <begin position="67"/>
        <end position="93"/>
    </location>
</feature>
<keyword evidence="16" id="KW-0812">Transmembrane</keyword>
<sequence>MERARQNAALRRWYATAWVLLGLVPNAIAVWDRPDSTRSTTLALLVVLGLAYPLTEIVSGALAVRRYAFLGLLIAGLGGVSYLMDGAASLLIVSLPHFWILGGGPRRAVALSGAATAAAVAGNAVRQGADGELLTGNSVAALIGCAAGVLFGLWMHRVVGQRDERARVLAADLADARERLAEAQRRQGAADERERLAREIHDTLAQGFASIVVLAEAARDGLAADPGRSAEQLTSIERTARENLAEARALVASGAAGGPGGPGPEAAVASIAPTLRRTLDRFAQDTGITVTADLPDVDCDRTTRIALLRCTQESLANVRKHAAAGAVGVVLGRRPGGVELEITDDGRGFTVAGSRGFGLDGMRRRLAELGGELTVTSSPGEGTRILAVVPVRDPVPVPVRDLAEEGPA</sequence>
<keyword evidence="12" id="KW-0411">Iron-sulfur</keyword>
<comment type="function">
    <text evidence="13">Member of the two-component regulatory system NreB/NreC involved in the control of dissimilatory nitrate/nitrite reduction in response to oxygen. NreB functions as a direct oxygen sensor histidine kinase which is autophosphorylated, in the absence of oxygen, probably at the conserved histidine residue, and transfers its phosphate group probably to a conserved aspartate residue of NreC. NreB/NreC activates the expression of the nitrate (narGHJI) and nitrite (nir) reductase operons, as well as the putative nitrate transporter gene narT.</text>
</comment>
<keyword evidence="10" id="KW-0408">Iron</keyword>
<dbReference type="InterPro" id="IPR004358">
    <property type="entry name" value="Sig_transdc_His_kin-like_C"/>
</dbReference>
<dbReference type="SUPFAM" id="SSF55874">
    <property type="entry name" value="ATPase domain of HSP90 chaperone/DNA topoisomerase II/histidine kinase"/>
    <property type="match status" value="1"/>
</dbReference>
<evidence type="ECO:0000256" key="16">
    <source>
        <dbReference type="SAM" id="Phobius"/>
    </source>
</evidence>
<dbReference type="GO" id="GO:0016020">
    <property type="term" value="C:membrane"/>
    <property type="evidence" value="ECO:0007669"/>
    <property type="project" value="InterPro"/>
</dbReference>
<evidence type="ECO:0000256" key="10">
    <source>
        <dbReference type="ARBA" id="ARBA00023004"/>
    </source>
</evidence>
<protein>
    <recommendedName>
        <fullName evidence="5">Oxygen sensor histidine kinase NreB</fullName>
        <ecNumber evidence="4">2.7.13.3</ecNumber>
    </recommendedName>
    <alternativeName>
        <fullName evidence="14">Nitrogen regulation protein B</fullName>
    </alternativeName>
</protein>
<dbReference type="Pfam" id="PF07730">
    <property type="entry name" value="HisKA_3"/>
    <property type="match status" value="1"/>
</dbReference>
<evidence type="ECO:0000256" key="6">
    <source>
        <dbReference type="ARBA" id="ARBA00022485"/>
    </source>
</evidence>
<feature type="transmembrane region" description="Helical" evidence="16">
    <location>
        <begin position="12"/>
        <end position="31"/>
    </location>
</feature>
<evidence type="ECO:0000313" key="19">
    <source>
        <dbReference type="Proteomes" id="UP000323505"/>
    </source>
</evidence>
<feature type="transmembrane region" description="Helical" evidence="16">
    <location>
        <begin position="37"/>
        <end position="55"/>
    </location>
</feature>
<dbReference type="EC" id="2.7.13.3" evidence="4"/>
<dbReference type="PANTHER" id="PTHR24421">
    <property type="entry name" value="NITRATE/NITRITE SENSOR PROTEIN NARX-RELATED"/>
    <property type="match status" value="1"/>
</dbReference>
<evidence type="ECO:0000313" key="18">
    <source>
        <dbReference type="EMBL" id="TYK51214.1"/>
    </source>
</evidence>
<dbReference type="InterPro" id="IPR017205">
    <property type="entry name" value="Sig_transdc_His_kinase_ChrS"/>
</dbReference>
<dbReference type="SMART" id="SM00387">
    <property type="entry name" value="HATPase_c"/>
    <property type="match status" value="1"/>
</dbReference>
<dbReference type="Gene3D" id="3.30.565.10">
    <property type="entry name" value="Histidine kinase-like ATPase, C-terminal domain"/>
    <property type="match status" value="1"/>
</dbReference>
<keyword evidence="6" id="KW-0004">4Fe-4S</keyword>
<comment type="cofactor">
    <cofactor evidence="2">
        <name>[4Fe-4S] cluster</name>
        <dbReference type="ChEBI" id="CHEBI:49883"/>
    </cofactor>
</comment>
<dbReference type="InterPro" id="IPR050482">
    <property type="entry name" value="Sensor_HK_TwoCompSys"/>
</dbReference>
<feature type="coiled-coil region" evidence="15">
    <location>
        <begin position="166"/>
        <end position="193"/>
    </location>
</feature>
<keyword evidence="7" id="KW-0963">Cytoplasm</keyword>
<keyword evidence="6" id="KW-0479">Metal-binding</keyword>
<evidence type="ECO:0000256" key="2">
    <source>
        <dbReference type="ARBA" id="ARBA00001966"/>
    </source>
</evidence>
<evidence type="ECO:0000256" key="14">
    <source>
        <dbReference type="ARBA" id="ARBA00030800"/>
    </source>
</evidence>
<dbReference type="GO" id="GO:0005737">
    <property type="term" value="C:cytoplasm"/>
    <property type="evidence" value="ECO:0007669"/>
    <property type="project" value="UniProtKB-SubCell"/>
</dbReference>
<evidence type="ECO:0000256" key="15">
    <source>
        <dbReference type="SAM" id="Coils"/>
    </source>
</evidence>
<comment type="caution">
    <text evidence="18">The sequence shown here is derived from an EMBL/GenBank/DDBJ whole genome shotgun (WGS) entry which is preliminary data.</text>
</comment>
<dbReference type="GO" id="GO:0046983">
    <property type="term" value="F:protein dimerization activity"/>
    <property type="evidence" value="ECO:0007669"/>
    <property type="project" value="InterPro"/>
</dbReference>
<dbReference type="AlphaFoldDB" id="A0A5D3FSY9"/>
<feature type="transmembrane region" description="Helical" evidence="16">
    <location>
        <begin position="139"/>
        <end position="159"/>
    </location>
</feature>
<evidence type="ECO:0000256" key="4">
    <source>
        <dbReference type="ARBA" id="ARBA00012438"/>
    </source>
</evidence>
<evidence type="ECO:0000259" key="17">
    <source>
        <dbReference type="SMART" id="SM00387"/>
    </source>
</evidence>
<dbReference type="Proteomes" id="UP000323505">
    <property type="component" value="Unassembled WGS sequence"/>
</dbReference>
<dbReference type="InterPro" id="IPR011712">
    <property type="entry name" value="Sig_transdc_His_kin_sub3_dim/P"/>
</dbReference>